<protein>
    <submittedName>
        <fullName evidence="6">TetR/AcrR family transcriptional regulator</fullName>
    </submittedName>
</protein>
<name>A0ABW4NZX6_9NOCA</name>
<keyword evidence="7" id="KW-1185">Reference proteome</keyword>
<accession>A0ABW4NZX6</accession>
<dbReference type="SUPFAM" id="SSF46689">
    <property type="entry name" value="Homeodomain-like"/>
    <property type="match status" value="1"/>
</dbReference>
<evidence type="ECO:0000256" key="3">
    <source>
        <dbReference type="ARBA" id="ARBA00023163"/>
    </source>
</evidence>
<dbReference type="Gene3D" id="1.10.357.10">
    <property type="entry name" value="Tetracycline Repressor, domain 2"/>
    <property type="match status" value="1"/>
</dbReference>
<dbReference type="PANTHER" id="PTHR30055">
    <property type="entry name" value="HTH-TYPE TRANSCRIPTIONAL REGULATOR RUTR"/>
    <property type="match status" value="1"/>
</dbReference>
<evidence type="ECO:0000313" key="7">
    <source>
        <dbReference type="Proteomes" id="UP001597286"/>
    </source>
</evidence>
<evidence type="ECO:0000256" key="4">
    <source>
        <dbReference type="PROSITE-ProRule" id="PRU00335"/>
    </source>
</evidence>
<feature type="domain" description="HTH tetR-type" evidence="5">
    <location>
        <begin position="6"/>
        <end position="65"/>
    </location>
</feature>
<evidence type="ECO:0000256" key="2">
    <source>
        <dbReference type="ARBA" id="ARBA00023125"/>
    </source>
</evidence>
<dbReference type="PANTHER" id="PTHR30055:SF234">
    <property type="entry name" value="HTH-TYPE TRANSCRIPTIONAL REGULATOR BETI"/>
    <property type="match status" value="1"/>
</dbReference>
<evidence type="ECO:0000313" key="6">
    <source>
        <dbReference type="EMBL" id="MFD1811629.1"/>
    </source>
</evidence>
<dbReference type="Pfam" id="PF00440">
    <property type="entry name" value="TetR_N"/>
    <property type="match status" value="1"/>
</dbReference>
<dbReference type="PROSITE" id="PS50977">
    <property type="entry name" value="HTH_TETR_2"/>
    <property type="match status" value="1"/>
</dbReference>
<evidence type="ECO:0000256" key="1">
    <source>
        <dbReference type="ARBA" id="ARBA00023015"/>
    </source>
</evidence>
<dbReference type="InterPro" id="IPR001647">
    <property type="entry name" value="HTH_TetR"/>
</dbReference>
<dbReference type="InterPro" id="IPR049445">
    <property type="entry name" value="TetR_SbtR-like_C"/>
</dbReference>
<feature type="DNA-binding region" description="H-T-H motif" evidence="4">
    <location>
        <begin position="28"/>
        <end position="47"/>
    </location>
</feature>
<dbReference type="InterPro" id="IPR036271">
    <property type="entry name" value="Tet_transcr_reg_TetR-rel_C_sf"/>
</dbReference>
<keyword evidence="1" id="KW-0805">Transcription regulation</keyword>
<dbReference type="EMBL" id="JBHUFB010000007">
    <property type="protein sequence ID" value="MFD1811629.1"/>
    <property type="molecule type" value="Genomic_DNA"/>
</dbReference>
<proteinExistence type="predicted"/>
<dbReference type="InterPro" id="IPR009057">
    <property type="entry name" value="Homeodomain-like_sf"/>
</dbReference>
<dbReference type="Pfam" id="PF21597">
    <property type="entry name" value="TetR_C_43"/>
    <property type="match status" value="1"/>
</dbReference>
<evidence type="ECO:0000259" key="5">
    <source>
        <dbReference type="PROSITE" id="PS50977"/>
    </source>
</evidence>
<gene>
    <name evidence="6" type="ORF">ACFSJG_05340</name>
</gene>
<keyword evidence="2 4" id="KW-0238">DNA-binding</keyword>
<dbReference type="RefSeq" id="WP_378484160.1">
    <property type="nucleotide sequence ID" value="NZ_JBHUFB010000007.1"/>
</dbReference>
<dbReference type="Proteomes" id="UP001597286">
    <property type="component" value="Unassembled WGS sequence"/>
</dbReference>
<keyword evidence="3" id="KW-0804">Transcription</keyword>
<comment type="caution">
    <text evidence="6">The sequence shown here is derived from an EMBL/GenBank/DDBJ whole genome shotgun (WGS) entry which is preliminary data.</text>
</comment>
<sequence length="186" mass="19884">MRADAQANRDAVVAAARRLVASKGTTVSVNAIAAEAGVGVATLYRHFATRDDLLYAIAVDTRERIAAIMDRYSAGVAPDPETWWASFVREVAALRPGALVSIVVDALTDGADVSKFVALRTEALESIETVVSLARGVGVVRNDLTAVQFQLGLATITRPLPTGADLPDLAEHERWLVETYIRGVRA</sequence>
<dbReference type="PRINTS" id="PR00455">
    <property type="entry name" value="HTHTETR"/>
</dbReference>
<dbReference type="SUPFAM" id="SSF48498">
    <property type="entry name" value="Tetracyclin repressor-like, C-terminal domain"/>
    <property type="match status" value="1"/>
</dbReference>
<dbReference type="InterPro" id="IPR050109">
    <property type="entry name" value="HTH-type_TetR-like_transc_reg"/>
</dbReference>
<organism evidence="6 7">
    <name type="scientific">Rhodococcus gannanensis</name>
    <dbReference type="NCBI Taxonomy" id="1960308"/>
    <lineage>
        <taxon>Bacteria</taxon>
        <taxon>Bacillati</taxon>
        <taxon>Actinomycetota</taxon>
        <taxon>Actinomycetes</taxon>
        <taxon>Mycobacteriales</taxon>
        <taxon>Nocardiaceae</taxon>
        <taxon>Rhodococcus</taxon>
    </lineage>
</organism>
<reference evidence="7" key="1">
    <citation type="journal article" date="2019" name="Int. J. Syst. Evol. Microbiol.">
        <title>The Global Catalogue of Microorganisms (GCM) 10K type strain sequencing project: providing services to taxonomists for standard genome sequencing and annotation.</title>
        <authorList>
            <consortium name="The Broad Institute Genomics Platform"/>
            <consortium name="The Broad Institute Genome Sequencing Center for Infectious Disease"/>
            <person name="Wu L."/>
            <person name="Ma J."/>
        </authorList>
    </citation>
    <scope>NUCLEOTIDE SEQUENCE [LARGE SCALE GENOMIC DNA]</scope>
    <source>
        <strain evidence="7">DT72</strain>
    </source>
</reference>